<accession>A0A2U1NLY6</accession>
<sequence length="69" mass="8020">MAERIKREKIDVSTVSNSFNDAIILESLTCTYIKEKPKKKFQQRQDHKNYFCLDVPPLEEVTPKTSDSS</sequence>
<gene>
    <name evidence="1" type="ORF">CTI12_AA159480</name>
</gene>
<comment type="caution">
    <text evidence="1">The sequence shown here is derived from an EMBL/GenBank/DDBJ whole genome shotgun (WGS) entry which is preliminary data.</text>
</comment>
<evidence type="ECO:0000313" key="2">
    <source>
        <dbReference type="Proteomes" id="UP000245207"/>
    </source>
</evidence>
<keyword evidence="2" id="KW-1185">Reference proteome</keyword>
<organism evidence="1 2">
    <name type="scientific">Artemisia annua</name>
    <name type="common">Sweet wormwood</name>
    <dbReference type="NCBI Taxonomy" id="35608"/>
    <lineage>
        <taxon>Eukaryota</taxon>
        <taxon>Viridiplantae</taxon>
        <taxon>Streptophyta</taxon>
        <taxon>Embryophyta</taxon>
        <taxon>Tracheophyta</taxon>
        <taxon>Spermatophyta</taxon>
        <taxon>Magnoliopsida</taxon>
        <taxon>eudicotyledons</taxon>
        <taxon>Gunneridae</taxon>
        <taxon>Pentapetalae</taxon>
        <taxon>asterids</taxon>
        <taxon>campanulids</taxon>
        <taxon>Asterales</taxon>
        <taxon>Asteraceae</taxon>
        <taxon>Asteroideae</taxon>
        <taxon>Anthemideae</taxon>
        <taxon>Artemisiinae</taxon>
        <taxon>Artemisia</taxon>
    </lineage>
</organism>
<dbReference type="AlphaFoldDB" id="A0A2U1NLY6"/>
<name>A0A2U1NLY6_ARTAN</name>
<dbReference type="EMBL" id="PKPP01002561">
    <property type="protein sequence ID" value="PWA74470.1"/>
    <property type="molecule type" value="Genomic_DNA"/>
</dbReference>
<evidence type="ECO:0000313" key="1">
    <source>
        <dbReference type="EMBL" id="PWA74470.1"/>
    </source>
</evidence>
<reference evidence="1 2" key="1">
    <citation type="journal article" date="2018" name="Mol. Plant">
        <title>The genome of Artemisia annua provides insight into the evolution of Asteraceae family and artemisinin biosynthesis.</title>
        <authorList>
            <person name="Shen Q."/>
            <person name="Zhang L."/>
            <person name="Liao Z."/>
            <person name="Wang S."/>
            <person name="Yan T."/>
            <person name="Shi P."/>
            <person name="Liu M."/>
            <person name="Fu X."/>
            <person name="Pan Q."/>
            <person name="Wang Y."/>
            <person name="Lv Z."/>
            <person name="Lu X."/>
            <person name="Zhang F."/>
            <person name="Jiang W."/>
            <person name="Ma Y."/>
            <person name="Chen M."/>
            <person name="Hao X."/>
            <person name="Li L."/>
            <person name="Tang Y."/>
            <person name="Lv G."/>
            <person name="Zhou Y."/>
            <person name="Sun X."/>
            <person name="Brodelius P.E."/>
            <person name="Rose J.K.C."/>
            <person name="Tang K."/>
        </authorList>
    </citation>
    <scope>NUCLEOTIDE SEQUENCE [LARGE SCALE GENOMIC DNA]</scope>
    <source>
        <strain evidence="2">cv. Huhao1</strain>
        <tissue evidence="1">Leaf</tissue>
    </source>
</reference>
<dbReference type="Proteomes" id="UP000245207">
    <property type="component" value="Unassembled WGS sequence"/>
</dbReference>
<protein>
    <submittedName>
        <fullName evidence="1">Uncharacterized protein</fullName>
    </submittedName>
</protein>
<proteinExistence type="predicted"/>